<dbReference type="PANTHER" id="PTHR30231:SF41">
    <property type="entry name" value="DNA POLYMERASE III SUBUNIT EPSILON"/>
    <property type="match status" value="1"/>
</dbReference>
<comment type="subunit">
    <text evidence="2">DNA polymerase III contains a core (composed of alpha, epsilon and theta chains) that associates with a tau subunit. This core dimerizes to form the POLIII' complex. PolIII' associates with the gamma complex (composed of gamma, delta, delta', psi and chi chains) and with the beta chain to form the complete DNA polymerase III complex.</text>
</comment>
<proteinExistence type="predicted"/>
<sequence>MGRNHKQLIGKELNQRVVVLDIETTGLMPQRGHRIIEIGAVALQENQIVDEFHSLIRIQRHIPRNAQKIHGISDEMLQECPGAEIVLPQFHDFIHQSKLVAHNAKFDLTFLRYELARLGLSLTHPAICTLKMSRRHYPFLPNHKLETVARYLLGELPTAIQRHRALDDAKLAAKIWMVMNGK</sequence>
<protein>
    <submittedName>
        <fullName evidence="4">DNA polymerase-3 subunit epsilon</fullName>
    </submittedName>
</protein>
<dbReference type="GO" id="GO:0003887">
    <property type="term" value="F:DNA-directed DNA polymerase activity"/>
    <property type="evidence" value="ECO:0007669"/>
    <property type="project" value="InterPro"/>
</dbReference>
<dbReference type="InterPro" id="IPR012337">
    <property type="entry name" value="RNaseH-like_sf"/>
</dbReference>
<dbReference type="Proteomes" id="UP000198744">
    <property type="component" value="Unassembled WGS sequence"/>
</dbReference>
<evidence type="ECO:0000256" key="2">
    <source>
        <dbReference type="ARBA" id="ARBA00026073"/>
    </source>
</evidence>
<dbReference type="InterPro" id="IPR036397">
    <property type="entry name" value="RNaseH_sf"/>
</dbReference>
<evidence type="ECO:0000256" key="1">
    <source>
        <dbReference type="ARBA" id="ARBA00025483"/>
    </source>
</evidence>
<evidence type="ECO:0000259" key="3">
    <source>
        <dbReference type="SMART" id="SM00479"/>
    </source>
</evidence>
<dbReference type="OrthoDB" id="9804290at2"/>
<dbReference type="EMBL" id="FOBS01000032">
    <property type="protein sequence ID" value="SEM66700.1"/>
    <property type="molecule type" value="Genomic_DNA"/>
</dbReference>
<dbReference type="FunFam" id="3.30.420.10:FF:000045">
    <property type="entry name" value="3'-5' exonuclease DinG"/>
    <property type="match status" value="1"/>
</dbReference>
<reference evidence="4 5" key="1">
    <citation type="submission" date="2016-10" db="EMBL/GenBank/DDBJ databases">
        <authorList>
            <person name="de Groot N.N."/>
        </authorList>
    </citation>
    <scope>NUCLEOTIDE SEQUENCE [LARGE SCALE GENOMIC DNA]</scope>
    <source>
        <strain evidence="4 5">DSM 8423</strain>
    </source>
</reference>
<organism evidence="4 5">
    <name type="scientific">Syntrophus gentianae</name>
    <dbReference type="NCBI Taxonomy" id="43775"/>
    <lineage>
        <taxon>Bacteria</taxon>
        <taxon>Pseudomonadati</taxon>
        <taxon>Thermodesulfobacteriota</taxon>
        <taxon>Syntrophia</taxon>
        <taxon>Syntrophales</taxon>
        <taxon>Syntrophaceae</taxon>
        <taxon>Syntrophus</taxon>
    </lineage>
</organism>
<dbReference type="GO" id="GO:0003677">
    <property type="term" value="F:DNA binding"/>
    <property type="evidence" value="ECO:0007669"/>
    <property type="project" value="InterPro"/>
</dbReference>
<dbReference type="AlphaFoldDB" id="A0A1H8A7M5"/>
<dbReference type="Pfam" id="PF00929">
    <property type="entry name" value="RNase_T"/>
    <property type="match status" value="1"/>
</dbReference>
<dbReference type="SMART" id="SM00479">
    <property type="entry name" value="EXOIII"/>
    <property type="match status" value="1"/>
</dbReference>
<feature type="domain" description="Exonuclease" evidence="3">
    <location>
        <begin position="16"/>
        <end position="182"/>
    </location>
</feature>
<dbReference type="RefSeq" id="WP_093884542.1">
    <property type="nucleotide sequence ID" value="NZ_FOBS01000032.1"/>
</dbReference>
<comment type="function">
    <text evidence="1">DNA polymerase III is a complex, multichain enzyme responsible for most of the replicative synthesis in bacteria. The epsilon subunit contain the editing function and is a proofreading 3'-5' exonuclease.</text>
</comment>
<dbReference type="NCBIfam" id="TIGR00573">
    <property type="entry name" value="dnaq"/>
    <property type="match status" value="1"/>
</dbReference>
<dbReference type="Gene3D" id="3.30.420.10">
    <property type="entry name" value="Ribonuclease H-like superfamily/Ribonuclease H"/>
    <property type="match status" value="1"/>
</dbReference>
<dbReference type="CDD" id="cd06127">
    <property type="entry name" value="DEDDh"/>
    <property type="match status" value="1"/>
</dbReference>
<dbReference type="PANTHER" id="PTHR30231">
    <property type="entry name" value="DNA POLYMERASE III SUBUNIT EPSILON"/>
    <property type="match status" value="1"/>
</dbReference>
<evidence type="ECO:0000313" key="5">
    <source>
        <dbReference type="Proteomes" id="UP000198744"/>
    </source>
</evidence>
<gene>
    <name evidence="4" type="ORF">SAMN04489760_1325</name>
</gene>
<dbReference type="GO" id="GO:0008408">
    <property type="term" value="F:3'-5' exonuclease activity"/>
    <property type="evidence" value="ECO:0007669"/>
    <property type="project" value="TreeGrafter"/>
</dbReference>
<dbReference type="InterPro" id="IPR006054">
    <property type="entry name" value="DnaQ"/>
</dbReference>
<name>A0A1H8A7M5_9BACT</name>
<keyword evidence="5" id="KW-1185">Reference proteome</keyword>
<dbReference type="GO" id="GO:0005829">
    <property type="term" value="C:cytosol"/>
    <property type="evidence" value="ECO:0007669"/>
    <property type="project" value="TreeGrafter"/>
</dbReference>
<accession>A0A1H8A7M5</accession>
<dbReference type="GO" id="GO:0045004">
    <property type="term" value="P:DNA replication proofreading"/>
    <property type="evidence" value="ECO:0007669"/>
    <property type="project" value="TreeGrafter"/>
</dbReference>
<dbReference type="InterPro" id="IPR013520">
    <property type="entry name" value="Ribonucl_H"/>
</dbReference>
<evidence type="ECO:0000313" key="4">
    <source>
        <dbReference type="EMBL" id="SEM66700.1"/>
    </source>
</evidence>
<dbReference type="SUPFAM" id="SSF53098">
    <property type="entry name" value="Ribonuclease H-like"/>
    <property type="match status" value="1"/>
</dbReference>
<dbReference type="STRING" id="43775.SAMN04489760_1325"/>